<dbReference type="EC" id="3.6.1.31" evidence="8"/>
<evidence type="ECO:0000256" key="15">
    <source>
        <dbReference type="ARBA" id="ARBA00022801"/>
    </source>
</evidence>
<dbReference type="FunFam" id="3.40.50.1980:FF:000001">
    <property type="entry name" value="Histidinol dehydrogenase"/>
    <property type="match status" value="1"/>
</dbReference>
<dbReference type="InterPro" id="IPR038019">
    <property type="entry name" value="PRib_AMP_CycHydrolase_sf"/>
</dbReference>
<keyword evidence="12" id="KW-0028">Amino-acid biosynthesis</keyword>
<comment type="pathway">
    <text evidence="6">Amino-acid biosynthesis; L-histidine biosynthesis; L-histidine from 5-phospho-alpha-D-ribose 1-diphosphate: step 2/9.</text>
</comment>
<comment type="similarity">
    <text evidence="7">In the C-terminal section; belongs to the histidinol dehydrogenase family.</text>
</comment>
<evidence type="ECO:0000256" key="1">
    <source>
        <dbReference type="ARBA" id="ARBA00000024"/>
    </source>
</evidence>
<evidence type="ECO:0000256" key="8">
    <source>
        <dbReference type="ARBA" id="ARBA00012414"/>
    </source>
</evidence>
<dbReference type="Gene3D" id="3.40.50.1980">
    <property type="entry name" value="Nitrogenase molybdenum iron protein domain"/>
    <property type="match status" value="2"/>
</dbReference>
<dbReference type="HAMAP" id="MF_01024">
    <property type="entry name" value="HisD"/>
    <property type="match status" value="1"/>
</dbReference>
<dbReference type="PANTHER" id="PTHR21256:SF2">
    <property type="entry name" value="HISTIDINE BIOSYNTHESIS TRIFUNCTIONAL PROTEIN"/>
    <property type="match status" value="1"/>
</dbReference>
<evidence type="ECO:0000259" key="23">
    <source>
        <dbReference type="Pfam" id="PF01502"/>
    </source>
</evidence>
<name>G0VAT9_NAUCA</name>
<evidence type="ECO:0000256" key="6">
    <source>
        <dbReference type="ARBA" id="ARBA00005204"/>
    </source>
</evidence>
<dbReference type="SUPFAM" id="SSF53720">
    <property type="entry name" value="ALDH-like"/>
    <property type="match status" value="1"/>
</dbReference>
<reference evidence="24 25" key="1">
    <citation type="journal article" date="2011" name="Proc. Natl. Acad. Sci. U.S.A.">
        <title>Evolutionary erosion of yeast sex chromosomes by mating-type switching accidents.</title>
        <authorList>
            <person name="Gordon J.L."/>
            <person name="Armisen D."/>
            <person name="Proux-Wera E."/>
            <person name="Oheigeartaigh S.S."/>
            <person name="Byrne K.P."/>
            <person name="Wolfe K.H."/>
        </authorList>
    </citation>
    <scope>NUCLEOTIDE SEQUENCE [LARGE SCALE GENOMIC DNA]</scope>
    <source>
        <strain evidence="25">ATCC 76901 / BCRC 22586 / CBS 4309 / NBRC 1992 / NRRL Y-12630</strain>
    </source>
</reference>
<dbReference type="PIRSF" id="PIRSF001257">
    <property type="entry name" value="His_trifunctional"/>
    <property type="match status" value="1"/>
</dbReference>
<dbReference type="InterPro" id="IPR002496">
    <property type="entry name" value="PRib_AMP_CycHydrolase_dom"/>
</dbReference>
<keyword evidence="25" id="KW-1185">Reference proteome</keyword>
<keyword evidence="13" id="KW-0479">Metal-binding</keyword>
<dbReference type="InterPro" id="IPR016298">
    <property type="entry name" value="Histidine_synth_trifunct"/>
</dbReference>
<dbReference type="PRINTS" id="PR00083">
    <property type="entry name" value="HOLDHDRGNASE"/>
</dbReference>
<accession>G0VAT9</accession>
<dbReference type="UniPathway" id="UPA00031">
    <property type="reaction ID" value="UER00007"/>
</dbReference>
<dbReference type="EMBL" id="HE576753">
    <property type="protein sequence ID" value="CCC68966.1"/>
    <property type="molecule type" value="Genomic_DNA"/>
</dbReference>
<dbReference type="GO" id="GO:0004399">
    <property type="term" value="F:histidinol dehydrogenase activity"/>
    <property type="evidence" value="ECO:0007669"/>
    <property type="project" value="UniProtKB-EC"/>
</dbReference>
<dbReference type="AlphaFoldDB" id="G0VAT9"/>
<dbReference type="NCBIfam" id="TIGR03188">
    <property type="entry name" value="histidine_hisI"/>
    <property type="match status" value="1"/>
</dbReference>
<comment type="catalytic activity">
    <reaction evidence="2">
        <text>1-(5-phospho-beta-D-ribosyl)-ATP + H2O = 1-(5-phospho-beta-D-ribosyl)-5'-AMP + diphosphate + H(+)</text>
        <dbReference type="Rhea" id="RHEA:22828"/>
        <dbReference type="ChEBI" id="CHEBI:15377"/>
        <dbReference type="ChEBI" id="CHEBI:15378"/>
        <dbReference type="ChEBI" id="CHEBI:33019"/>
        <dbReference type="ChEBI" id="CHEBI:59457"/>
        <dbReference type="ChEBI" id="CHEBI:73183"/>
        <dbReference type="EC" id="3.6.1.31"/>
    </reaction>
</comment>
<evidence type="ECO:0000256" key="9">
    <source>
        <dbReference type="ARBA" id="ARBA00012721"/>
    </source>
</evidence>
<dbReference type="GO" id="GO:0004636">
    <property type="term" value="F:phosphoribosyl-ATP diphosphatase activity"/>
    <property type="evidence" value="ECO:0007669"/>
    <property type="project" value="UniProtKB-EC"/>
</dbReference>
<keyword evidence="14" id="KW-0547">Nucleotide-binding</keyword>
<dbReference type="EC" id="1.1.1.23" evidence="10"/>
<gene>
    <name evidence="24" type="primary">NCAS0B08820</name>
    <name evidence="24" type="ordered locus">NCAS_0B08820</name>
</gene>
<dbReference type="NCBIfam" id="TIGR00069">
    <property type="entry name" value="hisD"/>
    <property type="match status" value="1"/>
</dbReference>
<evidence type="ECO:0000256" key="10">
    <source>
        <dbReference type="ARBA" id="ARBA00012965"/>
    </source>
</evidence>
<dbReference type="HOGENOM" id="CLU_006732_0_0_1"/>
<dbReference type="SUPFAM" id="SSF141734">
    <property type="entry name" value="HisI-like"/>
    <property type="match status" value="1"/>
</dbReference>
<keyword evidence="16" id="KW-0862">Zinc</keyword>
<dbReference type="eggNOG" id="KOG4311">
    <property type="taxonomic scope" value="Eukaryota"/>
</dbReference>
<dbReference type="InterPro" id="IPR021130">
    <property type="entry name" value="PRib-ATP_PPHydrolase-like"/>
</dbReference>
<comment type="pathway">
    <text evidence="4">Amino-acid biosynthesis; L-histidine biosynthesis; L-histidine from 5-phospho-alpha-D-ribose 1-diphosphate: step 9/9.</text>
</comment>
<dbReference type="InterPro" id="IPR001692">
    <property type="entry name" value="Histidinol_DH_CS"/>
</dbReference>
<dbReference type="InterPro" id="IPR012131">
    <property type="entry name" value="Hstdl_DH"/>
</dbReference>
<keyword evidence="15" id="KW-0378">Hydrolase</keyword>
<evidence type="ECO:0000313" key="25">
    <source>
        <dbReference type="Proteomes" id="UP000001640"/>
    </source>
</evidence>
<comment type="cofactor">
    <cofactor evidence="3">
        <name>Zn(2+)</name>
        <dbReference type="ChEBI" id="CHEBI:29105"/>
    </cofactor>
</comment>
<dbReference type="Pfam" id="PF00815">
    <property type="entry name" value="Histidinol_dh"/>
    <property type="match status" value="1"/>
</dbReference>
<keyword evidence="18" id="KW-0560">Oxidoreductase</keyword>
<evidence type="ECO:0000256" key="5">
    <source>
        <dbReference type="ARBA" id="ARBA00005169"/>
    </source>
</evidence>
<dbReference type="Proteomes" id="UP000001640">
    <property type="component" value="Chromosome 2"/>
</dbReference>
<dbReference type="GO" id="GO:0005524">
    <property type="term" value="F:ATP binding"/>
    <property type="evidence" value="ECO:0007669"/>
    <property type="project" value="UniProtKB-KW"/>
</dbReference>
<dbReference type="GO" id="GO:0004635">
    <property type="term" value="F:phosphoribosyl-AMP cyclohydrolase activity"/>
    <property type="evidence" value="ECO:0007669"/>
    <property type="project" value="UniProtKB-EC"/>
</dbReference>
<dbReference type="InParanoid" id="G0VAT9"/>
<evidence type="ECO:0000256" key="14">
    <source>
        <dbReference type="ARBA" id="ARBA00022741"/>
    </source>
</evidence>
<dbReference type="RefSeq" id="XP_003675336.1">
    <property type="nucleotide sequence ID" value="XM_003675288.1"/>
</dbReference>
<keyword evidence="20" id="KW-0368">Histidine biosynthesis</keyword>
<dbReference type="GeneID" id="96902522"/>
<evidence type="ECO:0000256" key="11">
    <source>
        <dbReference type="ARBA" id="ARBA00017884"/>
    </source>
</evidence>
<evidence type="ECO:0000313" key="24">
    <source>
        <dbReference type="EMBL" id="CCC68966.1"/>
    </source>
</evidence>
<dbReference type="GO" id="GO:0051287">
    <property type="term" value="F:NAD binding"/>
    <property type="evidence" value="ECO:0007669"/>
    <property type="project" value="InterPro"/>
</dbReference>
<dbReference type="FunCoup" id="G0VAT9">
    <property type="interactions" value="412"/>
</dbReference>
<dbReference type="KEGG" id="ncs:NCAS_0B08820"/>
<dbReference type="SUPFAM" id="SSF101386">
    <property type="entry name" value="all-alpha NTP pyrophosphatases"/>
    <property type="match status" value="1"/>
</dbReference>
<dbReference type="InterPro" id="IPR016161">
    <property type="entry name" value="Ald_DH/histidinol_DH"/>
</dbReference>
<evidence type="ECO:0000256" key="21">
    <source>
        <dbReference type="ARBA" id="ARBA00023268"/>
    </source>
</evidence>
<dbReference type="Gene3D" id="3.10.20.810">
    <property type="entry name" value="Phosphoribosyl-AMP cyclohydrolase"/>
    <property type="match status" value="1"/>
</dbReference>
<dbReference type="OrthoDB" id="1703565at2759"/>
<comment type="catalytic activity">
    <reaction evidence="1">
        <text>1-(5-phospho-beta-D-ribosyl)-5'-AMP + H2O = 1-(5-phospho-beta-D-ribosyl)-5-[(5-phospho-beta-D-ribosylamino)methylideneamino]imidazole-4-carboxamide</text>
        <dbReference type="Rhea" id="RHEA:20049"/>
        <dbReference type="ChEBI" id="CHEBI:15377"/>
        <dbReference type="ChEBI" id="CHEBI:58435"/>
        <dbReference type="ChEBI" id="CHEBI:59457"/>
        <dbReference type="EC" id="3.5.4.19"/>
    </reaction>
</comment>
<reference key="2">
    <citation type="submission" date="2011-08" db="EMBL/GenBank/DDBJ databases">
        <title>Genome sequence of Naumovozyma castellii.</title>
        <authorList>
            <person name="Gordon J.L."/>
            <person name="Armisen D."/>
            <person name="Proux-Wera E."/>
            <person name="OhEigeartaigh S.S."/>
            <person name="Byrne K.P."/>
            <person name="Wolfe K.H."/>
        </authorList>
    </citation>
    <scope>NUCLEOTIDE SEQUENCE</scope>
    <source>
        <strain>Type strain:CBS 4309</strain>
    </source>
</reference>
<feature type="domain" description="Phosphoribosyl-AMP cyclohydrolase" evidence="23">
    <location>
        <begin position="154"/>
        <end position="226"/>
    </location>
</feature>
<keyword evidence="17" id="KW-0067">ATP-binding</keyword>
<evidence type="ECO:0000256" key="2">
    <source>
        <dbReference type="ARBA" id="ARBA00001460"/>
    </source>
</evidence>
<comment type="pathway">
    <text evidence="5">Amino-acid biosynthesis; L-histidine biosynthesis; L-histidine from 5-phospho-alpha-D-ribose 1-diphosphate: step 3/9.</text>
</comment>
<dbReference type="eggNOG" id="KOG2697">
    <property type="taxonomic scope" value="Eukaryota"/>
</dbReference>
<dbReference type="EC" id="3.5.4.19" evidence="9"/>
<evidence type="ECO:0000256" key="16">
    <source>
        <dbReference type="ARBA" id="ARBA00022833"/>
    </source>
</evidence>
<dbReference type="STRING" id="1064592.G0VAT9"/>
<evidence type="ECO:0000256" key="3">
    <source>
        <dbReference type="ARBA" id="ARBA00001947"/>
    </source>
</evidence>
<evidence type="ECO:0000256" key="12">
    <source>
        <dbReference type="ARBA" id="ARBA00022605"/>
    </source>
</evidence>
<dbReference type="Gene3D" id="1.20.5.1300">
    <property type="match status" value="1"/>
</dbReference>
<evidence type="ECO:0000256" key="19">
    <source>
        <dbReference type="ARBA" id="ARBA00023027"/>
    </source>
</evidence>
<evidence type="ECO:0000256" key="18">
    <source>
        <dbReference type="ARBA" id="ARBA00023002"/>
    </source>
</evidence>
<dbReference type="PROSITE" id="PS00611">
    <property type="entry name" value="HISOL_DEHYDROGENASE"/>
    <property type="match status" value="1"/>
</dbReference>
<dbReference type="CDD" id="cd06572">
    <property type="entry name" value="Histidinol_dh"/>
    <property type="match status" value="1"/>
</dbReference>
<dbReference type="GO" id="GO:0046872">
    <property type="term" value="F:metal ion binding"/>
    <property type="evidence" value="ECO:0007669"/>
    <property type="project" value="UniProtKB-KW"/>
</dbReference>
<dbReference type="Pfam" id="PF01502">
    <property type="entry name" value="PRA-CH"/>
    <property type="match status" value="1"/>
</dbReference>
<keyword evidence="21" id="KW-0511">Multifunctional enzyme</keyword>
<dbReference type="InterPro" id="IPR008179">
    <property type="entry name" value="HisE"/>
</dbReference>
<dbReference type="CDD" id="cd11546">
    <property type="entry name" value="NTP-PPase_His4"/>
    <property type="match status" value="1"/>
</dbReference>
<dbReference type="Gene3D" id="1.10.287.1080">
    <property type="entry name" value="MazG-like"/>
    <property type="match status" value="1"/>
</dbReference>
<sequence>MGLSFIPLFGANATETIAQKPFVALTGQALVDADELSKQDILSFIKSFNTTFNSISLKINDSTKFTNEDLIELLNNGITALFIIDNNTYASEVGNSINISKERLITSTSLKIIPASQLTAETFYNELLSQLKTDRKDDLYTTLVVDTNERSLGLVYSSKESIKLAIEKSQGVYYSRSRKGIWIKGETSGNRQILKQISIDCDGDALQFVVEQVNDAFCHLNTNTCFGDYQYGLLELQKVLSQRLVDAEVGSYTKRLFNDDELLNAKIKEEAEELTEAQTKDEVAWEAADLFYFAMTKLVSKGVTLKDVETNLKLKHLKVTRRKGDAKEKFLPKKQAETETSKKEIDPSAPIYLNVVKSTDKEGVIKAVTRPIQKTDDIMHLVNPIIENVKNKGDSALIEYTAKFDGVHLTTPVLEAPFPEEYLEGLTEEMKQALDLSIENVRKFHAAQLQLEPLVVETQPGVICSRFPRPIEKVGLYIPGGTAVLPSTALMLGVPAQVAECKEIVFASPPRKSDGRVSPEVVYVAIKCGASKIVLAGGAQAVAAMAYGTESVPKVDKILGPGNQFVTAAKMYVQNDTQALCSIDMPAGPSEVLVVCDEDADDDFVASDLLSQAEHGIDSQVILVGVNISEAKVTQIQEAVNRQALALPRVDIVRQCIAHSTIILCDTYEEAFDMSNRYAPEHLILQINNANDYVKLVDNAGSIFVGSYTPESCGDYSSGTNHTLPTYGYARQYSGANTATFQKFITAQNVTPEGLENIGKAVMCVAKVEGLDGHRNAVKIRMSKLGLLPEGFN</sequence>
<comment type="catalytic activity">
    <reaction evidence="22">
        <text>L-histidinol + 2 NAD(+) + H2O = L-histidine + 2 NADH + 3 H(+)</text>
        <dbReference type="Rhea" id="RHEA:20641"/>
        <dbReference type="ChEBI" id="CHEBI:15377"/>
        <dbReference type="ChEBI" id="CHEBI:15378"/>
        <dbReference type="ChEBI" id="CHEBI:57540"/>
        <dbReference type="ChEBI" id="CHEBI:57595"/>
        <dbReference type="ChEBI" id="CHEBI:57699"/>
        <dbReference type="ChEBI" id="CHEBI:57945"/>
        <dbReference type="EC" id="1.1.1.23"/>
    </reaction>
</comment>
<dbReference type="FunFam" id="1.10.287.1080:FF:000002">
    <property type="entry name" value="Histidine biosynthesis bifunctional protein HisIE"/>
    <property type="match status" value="1"/>
</dbReference>
<keyword evidence="19" id="KW-0520">NAD</keyword>
<evidence type="ECO:0000256" key="20">
    <source>
        <dbReference type="ARBA" id="ARBA00023102"/>
    </source>
</evidence>
<dbReference type="FunFam" id="3.40.50.1980:FF:000050">
    <property type="entry name" value="Histidine biosynthesis trifunctional protein"/>
    <property type="match status" value="1"/>
</dbReference>
<evidence type="ECO:0000256" key="13">
    <source>
        <dbReference type="ARBA" id="ARBA00022723"/>
    </source>
</evidence>
<dbReference type="Pfam" id="PF01503">
    <property type="entry name" value="PRA-PH"/>
    <property type="match status" value="1"/>
</dbReference>
<evidence type="ECO:0000256" key="22">
    <source>
        <dbReference type="ARBA" id="ARBA00049489"/>
    </source>
</evidence>
<evidence type="ECO:0000256" key="17">
    <source>
        <dbReference type="ARBA" id="ARBA00022840"/>
    </source>
</evidence>
<organism evidence="24 25">
    <name type="scientific">Naumovozyma castellii</name>
    <name type="common">Yeast</name>
    <name type="synonym">Saccharomyces castellii</name>
    <dbReference type="NCBI Taxonomy" id="27288"/>
    <lineage>
        <taxon>Eukaryota</taxon>
        <taxon>Fungi</taxon>
        <taxon>Dikarya</taxon>
        <taxon>Ascomycota</taxon>
        <taxon>Saccharomycotina</taxon>
        <taxon>Saccharomycetes</taxon>
        <taxon>Saccharomycetales</taxon>
        <taxon>Saccharomycetaceae</taxon>
        <taxon>Naumovozyma</taxon>
    </lineage>
</organism>
<dbReference type="GO" id="GO:0000105">
    <property type="term" value="P:L-histidine biosynthetic process"/>
    <property type="evidence" value="ECO:0007669"/>
    <property type="project" value="UniProtKB-UniPathway"/>
</dbReference>
<evidence type="ECO:0000256" key="4">
    <source>
        <dbReference type="ARBA" id="ARBA00004940"/>
    </source>
</evidence>
<dbReference type="GO" id="GO:0005829">
    <property type="term" value="C:cytosol"/>
    <property type="evidence" value="ECO:0007669"/>
    <property type="project" value="TreeGrafter"/>
</dbReference>
<proteinExistence type="inferred from homology"/>
<dbReference type="FunFam" id="1.20.5.1300:FF:000001">
    <property type="entry name" value="Histidine biosynthesis trifunctional protein"/>
    <property type="match status" value="1"/>
</dbReference>
<dbReference type="PANTHER" id="PTHR21256">
    <property type="entry name" value="HISTIDINOL DEHYDROGENASE HDH"/>
    <property type="match status" value="1"/>
</dbReference>
<dbReference type="OMA" id="SVFIGAW"/>
<protein>
    <recommendedName>
        <fullName evidence="11">Histidine biosynthesis trifunctional protein</fullName>
        <ecNumber evidence="10">1.1.1.23</ecNumber>
        <ecNumber evidence="9">3.5.4.19</ecNumber>
        <ecNumber evidence="8">3.6.1.31</ecNumber>
    </recommendedName>
</protein>
<evidence type="ECO:0000256" key="7">
    <source>
        <dbReference type="ARBA" id="ARBA00008260"/>
    </source>
</evidence>